<evidence type="ECO:0000313" key="3">
    <source>
        <dbReference type="Proteomes" id="UP001159641"/>
    </source>
</evidence>
<sequence>MGEKLELRFKSPVGAEPAVYPWPLPEKQVRWRNKIPAKRKPEEDPEKAKSDDSVDEEEKDQEEKRRRVTPRERVAGPLPAEEPGRVRPGTHVEAEERDDKVKPGHRQEEKRLRSQTEGLTPKHKSKEEPDRDARPEELRLK</sequence>
<comment type="caution">
    <text evidence="2">The sequence shown here is derived from an EMBL/GenBank/DDBJ whole genome shotgun (WGS) entry which is preliminary data.</text>
</comment>
<feature type="region of interest" description="Disordered" evidence="1">
    <location>
        <begin position="1"/>
        <end position="141"/>
    </location>
</feature>
<proteinExistence type="predicted"/>
<dbReference type="EMBL" id="JAIQCJ010000162">
    <property type="protein sequence ID" value="KAJ8797748.1"/>
    <property type="molecule type" value="Genomic_DNA"/>
</dbReference>
<protein>
    <submittedName>
        <fullName evidence="2">Uncharacterized protein</fullName>
    </submittedName>
</protein>
<feature type="compositionally biased region" description="Basic and acidic residues" evidence="1">
    <location>
        <begin position="39"/>
        <end position="52"/>
    </location>
</feature>
<name>A0AB34I091_ESCRO</name>
<feature type="compositionally biased region" description="Basic and acidic residues" evidence="1">
    <location>
        <begin position="125"/>
        <end position="141"/>
    </location>
</feature>
<evidence type="ECO:0000313" key="2">
    <source>
        <dbReference type="EMBL" id="KAJ8797748.1"/>
    </source>
</evidence>
<reference evidence="2 3" key="1">
    <citation type="submission" date="2022-11" db="EMBL/GenBank/DDBJ databases">
        <title>Whole genome sequence of Eschrichtius robustus ER-17-0199.</title>
        <authorList>
            <person name="Bruniche-Olsen A."/>
            <person name="Black A.N."/>
            <person name="Fields C.J."/>
            <person name="Walden K."/>
            <person name="Dewoody J.A."/>
        </authorList>
    </citation>
    <scope>NUCLEOTIDE SEQUENCE [LARGE SCALE GENOMIC DNA]</scope>
    <source>
        <strain evidence="2">ER-17-0199</strain>
        <tissue evidence="2">Blubber</tissue>
    </source>
</reference>
<feature type="compositionally biased region" description="Basic and acidic residues" evidence="1">
    <location>
        <begin position="82"/>
        <end position="114"/>
    </location>
</feature>
<accession>A0AB34I091</accession>
<keyword evidence="3" id="KW-1185">Reference proteome</keyword>
<dbReference type="Proteomes" id="UP001159641">
    <property type="component" value="Unassembled WGS sequence"/>
</dbReference>
<gene>
    <name evidence="2" type="ORF">J1605_017174</name>
</gene>
<dbReference type="AlphaFoldDB" id="A0AB34I091"/>
<feature type="compositionally biased region" description="Basic and acidic residues" evidence="1">
    <location>
        <begin position="61"/>
        <end position="74"/>
    </location>
</feature>
<organism evidence="2 3">
    <name type="scientific">Eschrichtius robustus</name>
    <name type="common">California gray whale</name>
    <name type="synonym">Eschrichtius gibbosus</name>
    <dbReference type="NCBI Taxonomy" id="9764"/>
    <lineage>
        <taxon>Eukaryota</taxon>
        <taxon>Metazoa</taxon>
        <taxon>Chordata</taxon>
        <taxon>Craniata</taxon>
        <taxon>Vertebrata</taxon>
        <taxon>Euteleostomi</taxon>
        <taxon>Mammalia</taxon>
        <taxon>Eutheria</taxon>
        <taxon>Laurasiatheria</taxon>
        <taxon>Artiodactyla</taxon>
        <taxon>Whippomorpha</taxon>
        <taxon>Cetacea</taxon>
        <taxon>Mysticeti</taxon>
        <taxon>Eschrichtiidae</taxon>
        <taxon>Eschrichtius</taxon>
    </lineage>
</organism>
<evidence type="ECO:0000256" key="1">
    <source>
        <dbReference type="SAM" id="MobiDB-lite"/>
    </source>
</evidence>